<comment type="similarity">
    <text evidence="1">Belongs to the serpin family.</text>
</comment>
<dbReference type="WBParaSite" id="PDA_v2.g20973.t1">
    <property type="protein sequence ID" value="PDA_v2.g20973.t1"/>
    <property type="gene ID" value="PDA_v2.g20973"/>
</dbReference>
<dbReference type="InterPro" id="IPR042185">
    <property type="entry name" value="Serpin_sf_2"/>
</dbReference>
<dbReference type="InterPro" id="IPR000215">
    <property type="entry name" value="Serpin_fam"/>
</dbReference>
<dbReference type="AlphaFoldDB" id="A0A914Q1F2"/>
<name>A0A914Q1F2_9BILA</name>
<organism evidence="3 4">
    <name type="scientific">Panagrolaimus davidi</name>
    <dbReference type="NCBI Taxonomy" id="227884"/>
    <lineage>
        <taxon>Eukaryota</taxon>
        <taxon>Metazoa</taxon>
        <taxon>Ecdysozoa</taxon>
        <taxon>Nematoda</taxon>
        <taxon>Chromadorea</taxon>
        <taxon>Rhabditida</taxon>
        <taxon>Tylenchina</taxon>
        <taxon>Panagrolaimomorpha</taxon>
        <taxon>Panagrolaimoidea</taxon>
        <taxon>Panagrolaimidae</taxon>
        <taxon>Panagrolaimus</taxon>
    </lineage>
</organism>
<dbReference type="Gene3D" id="2.30.39.10">
    <property type="entry name" value="Alpha-1-antitrypsin, domain 1"/>
    <property type="match status" value="1"/>
</dbReference>
<dbReference type="PROSITE" id="PS00284">
    <property type="entry name" value="SERPIN"/>
    <property type="match status" value="1"/>
</dbReference>
<proteinExistence type="inferred from homology"/>
<dbReference type="PANTHER" id="PTHR11461">
    <property type="entry name" value="SERINE PROTEASE INHIBITOR, SERPIN"/>
    <property type="match status" value="1"/>
</dbReference>
<dbReference type="InterPro" id="IPR023796">
    <property type="entry name" value="Serpin_dom"/>
</dbReference>
<protein>
    <submittedName>
        <fullName evidence="4">Serpin domain-containing protein</fullName>
    </submittedName>
</protein>
<accession>A0A914Q1F2</accession>
<dbReference type="Gene3D" id="3.30.497.10">
    <property type="entry name" value="Antithrombin, subunit I, domain 2"/>
    <property type="match status" value="1"/>
</dbReference>
<sequence>MDGSVLLKLAQNQDKKLCEIQMPRFKVTYRIGAKEILETMGIKNAFDPTSANFSNFSPDKSTFLHNILHGVSITLYEHGNESAFVYVSPASITVPVVQPEISFKADHPFFYFIIDKKNNILAVGTIVDGFQP</sequence>
<dbReference type="GO" id="GO:0005615">
    <property type="term" value="C:extracellular space"/>
    <property type="evidence" value="ECO:0007669"/>
    <property type="project" value="InterPro"/>
</dbReference>
<evidence type="ECO:0000259" key="2">
    <source>
        <dbReference type="Pfam" id="PF00079"/>
    </source>
</evidence>
<dbReference type="PANTHER" id="PTHR11461:SF211">
    <property type="entry name" value="GH10112P-RELATED"/>
    <property type="match status" value="1"/>
</dbReference>
<dbReference type="SUPFAM" id="SSF56574">
    <property type="entry name" value="Serpins"/>
    <property type="match status" value="1"/>
</dbReference>
<reference evidence="4" key="1">
    <citation type="submission" date="2022-11" db="UniProtKB">
        <authorList>
            <consortium name="WormBaseParasite"/>
        </authorList>
    </citation>
    <scope>IDENTIFICATION</scope>
</reference>
<dbReference type="Pfam" id="PF00079">
    <property type="entry name" value="Serpin"/>
    <property type="match status" value="1"/>
</dbReference>
<dbReference type="InterPro" id="IPR042178">
    <property type="entry name" value="Serpin_sf_1"/>
</dbReference>
<feature type="domain" description="Serpin" evidence="2">
    <location>
        <begin position="10"/>
        <end position="128"/>
    </location>
</feature>
<evidence type="ECO:0000256" key="1">
    <source>
        <dbReference type="ARBA" id="ARBA00009500"/>
    </source>
</evidence>
<dbReference type="InterPro" id="IPR036186">
    <property type="entry name" value="Serpin_sf"/>
</dbReference>
<keyword evidence="3" id="KW-1185">Reference proteome</keyword>
<dbReference type="GO" id="GO:0004867">
    <property type="term" value="F:serine-type endopeptidase inhibitor activity"/>
    <property type="evidence" value="ECO:0007669"/>
    <property type="project" value="InterPro"/>
</dbReference>
<evidence type="ECO:0000313" key="3">
    <source>
        <dbReference type="Proteomes" id="UP000887578"/>
    </source>
</evidence>
<dbReference type="InterPro" id="IPR023795">
    <property type="entry name" value="Serpin_CS"/>
</dbReference>
<dbReference type="Proteomes" id="UP000887578">
    <property type="component" value="Unplaced"/>
</dbReference>
<evidence type="ECO:0000313" key="4">
    <source>
        <dbReference type="WBParaSite" id="PDA_v2.g20973.t1"/>
    </source>
</evidence>